<dbReference type="SUPFAM" id="SSF51735">
    <property type="entry name" value="NAD(P)-binding Rossmann-fold domains"/>
    <property type="match status" value="1"/>
</dbReference>
<dbReference type="InterPro" id="IPR036291">
    <property type="entry name" value="NAD(P)-bd_dom_sf"/>
</dbReference>
<reference evidence="1 2" key="1">
    <citation type="submission" date="2021-01" db="EMBL/GenBank/DDBJ databases">
        <title>Whole genome shotgun sequence of Actinoplanes couchii NBRC 106145.</title>
        <authorList>
            <person name="Komaki H."/>
            <person name="Tamura T."/>
        </authorList>
    </citation>
    <scope>NUCLEOTIDE SEQUENCE [LARGE SCALE GENOMIC DNA]</scope>
    <source>
        <strain evidence="1 2">NBRC 106145</strain>
    </source>
</reference>
<accession>A0ABQ3XDR3</accession>
<sequence>MVGAYGHTGGFVVKELIGRGFRVRSIGRADPLDLRGAAAVINCAGPFATTAGPVIEAAIGAGVPYVDVAAEIEANADTFTRFAGAPIPIVPAMAFFGGLADLLVSAITDTTAVDTIDVAYGLSGWQPTRGTLTAGAVSRERRDGRRVRFTGGRLDYYRDDSPLPVVRWEFPGATRPVLSGFTMAEVVTIPSHLTVGEIRSHMSVAAAGELAAAGEREAPETFTVDVHVRTGDDTRRITVTGRDIYATSAPLAVEAVTRLLDGRFRGPGVASAGAMFDARDFPLPSGIERYPATVGSAGNHRLA</sequence>
<evidence type="ECO:0000313" key="2">
    <source>
        <dbReference type="Proteomes" id="UP000612282"/>
    </source>
</evidence>
<proteinExistence type="predicted"/>
<name>A0ABQ3XDR3_9ACTN</name>
<evidence type="ECO:0000313" key="1">
    <source>
        <dbReference type="EMBL" id="GID56647.1"/>
    </source>
</evidence>
<keyword evidence="2" id="KW-1185">Reference proteome</keyword>
<dbReference type="EMBL" id="BOMG01000061">
    <property type="protein sequence ID" value="GID56647.1"/>
    <property type="molecule type" value="Genomic_DNA"/>
</dbReference>
<dbReference type="Proteomes" id="UP000612282">
    <property type="component" value="Unassembled WGS sequence"/>
</dbReference>
<dbReference type="Gene3D" id="3.40.50.720">
    <property type="entry name" value="NAD(P)-binding Rossmann-like Domain"/>
    <property type="match status" value="1"/>
</dbReference>
<organism evidence="1 2">
    <name type="scientific">Actinoplanes couchii</name>
    <dbReference type="NCBI Taxonomy" id="403638"/>
    <lineage>
        <taxon>Bacteria</taxon>
        <taxon>Bacillati</taxon>
        <taxon>Actinomycetota</taxon>
        <taxon>Actinomycetes</taxon>
        <taxon>Micromonosporales</taxon>
        <taxon>Micromonosporaceae</taxon>
        <taxon>Actinoplanes</taxon>
    </lineage>
</organism>
<gene>
    <name evidence="1" type="ORF">Aco03nite_050510</name>
</gene>
<protein>
    <submittedName>
        <fullName evidence="1">Saccharopine dehydrogenase</fullName>
    </submittedName>
</protein>
<comment type="caution">
    <text evidence="1">The sequence shown here is derived from an EMBL/GenBank/DDBJ whole genome shotgun (WGS) entry which is preliminary data.</text>
</comment>